<proteinExistence type="predicted"/>
<sequence>MAKILLVEDDTSLSQLYKTALEVDSNEVIVSADGQDGITKLTSEKYDLAILDIVLPNISGLDILKKIRETESIKSMKVIMLTNYGQQENVKEAFDAGADDVFLKYRVTPTEATEKIRVLLGGLS</sequence>
<organism evidence="4 5">
    <name type="scientific">Candidatus Roizmanbacteria bacterium CG22_combo_CG10-13_8_21_14_all_38_20</name>
    <dbReference type="NCBI Taxonomy" id="1974862"/>
    <lineage>
        <taxon>Bacteria</taxon>
        <taxon>Candidatus Roizmaniibacteriota</taxon>
    </lineage>
</organism>
<reference evidence="4 5" key="1">
    <citation type="submission" date="2017-09" db="EMBL/GenBank/DDBJ databases">
        <title>Depth-based differentiation of microbial function through sediment-hosted aquifers and enrichment of novel symbionts in the deep terrestrial subsurface.</title>
        <authorList>
            <person name="Probst A.J."/>
            <person name="Ladd B."/>
            <person name="Jarett J.K."/>
            <person name="Geller-Mcgrath D.E."/>
            <person name="Sieber C.M."/>
            <person name="Emerson J.B."/>
            <person name="Anantharaman K."/>
            <person name="Thomas B.C."/>
            <person name="Malmstrom R."/>
            <person name="Stieglmeier M."/>
            <person name="Klingl A."/>
            <person name="Woyke T."/>
            <person name="Ryan C.M."/>
            <person name="Banfield J.F."/>
        </authorList>
    </citation>
    <scope>NUCLEOTIDE SEQUENCE [LARGE SCALE GENOMIC DNA]</scope>
    <source>
        <strain evidence="4">CG22_combo_CG10-13_8_21_14_all_38_20</strain>
    </source>
</reference>
<dbReference type="SUPFAM" id="SSF52172">
    <property type="entry name" value="CheY-like"/>
    <property type="match status" value="1"/>
</dbReference>
<protein>
    <recommendedName>
        <fullName evidence="3">Response regulatory domain-containing protein</fullName>
    </recommendedName>
</protein>
<feature type="modified residue" description="4-aspartylphosphate" evidence="2">
    <location>
        <position position="52"/>
    </location>
</feature>
<dbReference type="PROSITE" id="PS50110">
    <property type="entry name" value="RESPONSE_REGULATORY"/>
    <property type="match status" value="1"/>
</dbReference>
<evidence type="ECO:0000256" key="2">
    <source>
        <dbReference type="PROSITE-ProRule" id="PRU00169"/>
    </source>
</evidence>
<dbReference type="Gene3D" id="3.40.50.2300">
    <property type="match status" value="1"/>
</dbReference>
<dbReference type="InterPro" id="IPR011006">
    <property type="entry name" value="CheY-like_superfamily"/>
</dbReference>
<name>A0A2H0BVR0_9BACT</name>
<dbReference type="SMART" id="SM00448">
    <property type="entry name" value="REC"/>
    <property type="match status" value="1"/>
</dbReference>
<dbReference type="PANTHER" id="PTHR44591">
    <property type="entry name" value="STRESS RESPONSE REGULATOR PROTEIN 1"/>
    <property type="match status" value="1"/>
</dbReference>
<evidence type="ECO:0000313" key="4">
    <source>
        <dbReference type="EMBL" id="PIP61772.1"/>
    </source>
</evidence>
<dbReference type="CDD" id="cd17574">
    <property type="entry name" value="REC_OmpR"/>
    <property type="match status" value="1"/>
</dbReference>
<dbReference type="GO" id="GO:0000160">
    <property type="term" value="P:phosphorelay signal transduction system"/>
    <property type="evidence" value="ECO:0007669"/>
    <property type="project" value="InterPro"/>
</dbReference>
<comment type="caution">
    <text evidence="4">The sequence shown here is derived from an EMBL/GenBank/DDBJ whole genome shotgun (WGS) entry which is preliminary data.</text>
</comment>
<dbReference type="InterPro" id="IPR001789">
    <property type="entry name" value="Sig_transdc_resp-reg_receiver"/>
</dbReference>
<dbReference type="InterPro" id="IPR050595">
    <property type="entry name" value="Bact_response_regulator"/>
</dbReference>
<dbReference type="PANTHER" id="PTHR44591:SF3">
    <property type="entry name" value="RESPONSE REGULATORY DOMAIN-CONTAINING PROTEIN"/>
    <property type="match status" value="1"/>
</dbReference>
<evidence type="ECO:0000313" key="5">
    <source>
        <dbReference type="Proteomes" id="UP000231246"/>
    </source>
</evidence>
<gene>
    <name evidence="4" type="ORF">COW99_02280</name>
</gene>
<evidence type="ECO:0000256" key="1">
    <source>
        <dbReference type="ARBA" id="ARBA00022553"/>
    </source>
</evidence>
<keyword evidence="1 2" id="KW-0597">Phosphoprotein</keyword>
<evidence type="ECO:0000259" key="3">
    <source>
        <dbReference type="PROSITE" id="PS50110"/>
    </source>
</evidence>
<dbReference type="AlphaFoldDB" id="A0A2H0BVR0"/>
<feature type="domain" description="Response regulatory" evidence="3">
    <location>
        <begin position="3"/>
        <end position="119"/>
    </location>
</feature>
<accession>A0A2H0BVR0</accession>
<dbReference type="EMBL" id="PCTA01000016">
    <property type="protein sequence ID" value="PIP61772.1"/>
    <property type="molecule type" value="Genomic_DNA"/>
</dbReference>
<dbReference type="Proteomes" id="UP000231246">
    <property type="component" value="Unassembled WGS sequence"/>
</dbReference>
<dbReference type="Pfam" id="PF00072">
    <property type="entry name" value="Response_reg"/>
    <property type="match status" value="1"/>
</dbReference>